<organism evidence="1 2">
    <name type="scientific">Paenibacillus illinoisensis</name>
    <dbReference type="NCBI Taxonomy" id="59845"/>
    <lineage>
        <taxon>Bacteria</taxon>
        <taxon>Bacillati</taxon>
        <taxon>Bacillota</taxon>
        <taxon>Bacilli</taxon>
        <taxon>Bacillales</taxon>
        <taxon>Paenibacillaceae</taxon>
        <taxon>Paenibacillus</taxon>
    </lineage>
</organism>
<gene>
    <name evidence="1" type="ORF">PIL02S_00839</name>
</gene>
<accession>A0A2W0CD92</accession>
<dbReference type="Proteomes" id="UP000247459">
    <property type="component" value="Unassembled WGS sequence"/>
</dbReference>
<proteinExistence type="predicted"/>
<dbReference type="AlphaFoldDB" id="A0A2W0CD92"/>
<reference evidence="1 2" key="1">
    <citation type="submission" date="2018-01" db="EMBL/GenBank/DDBJ databases">
        <title>Genome sequence of the PGP bacterium Paenibacillus illinoisensis E3.</title>
        <authorList>
            <person name="Rolli E."/>
            <person name="Marasco R."/>
            <person name="Bessem C."/>
            <person name="Michoud G."/>
            <person name="Gaiarsa S."/>
            <person name="Borin S."/>
            <person name="Daffonchio D."/>
        </authorList>
    </citation>
    <scope>NUCLEOTIDE SEQUENCE [LARGE SCALE GENOMIC DNA]</scope>
    <source>
        <strain evidence="1 2">E3</strain>
    </source>
</reference>
<evidence type="ECO:0000313" key="1">
    <source>
        <dbReference type="EMBL" id="PYY30750.1"/>
    </source>
</evidence>
<evidence type="ECO:0000313" key="2">
    <source>
        <dbReference type="Proteomes" id="UP000247459"/>
    </source>
</evidence>
<sequence length="71" mass="8289">MILPLGLPNGSYKQNKKHILIGVIVLSWINPFEDSRFIIREELFSKKDVSSCLKIWFDYVLYYEAFAATAF</sequence>
<dbReference type="EMBL" id="PRLG01000006">
    <property type="protein sequence ID" value="PYY30750.1"/>
    <property type="molecule type" value="Genomic_DNA"/>
</dbReference>
<protein>
    <submittedName>
        <fullName evidence="1">Uncharacterized protein</fullName>
    </submittedName>
</protein>
<name>A0A2W0CD92_9BACL</name>
<comment type="caution">
    <text evidence="1">The sequence shown here is derived from an EMBL/GenBank/DDBJ whole genome shotgun (WGS) entry which is preliminary data.</text>
</comment>